<dbReference type="EMBL" id="UGXG01000002">
    <property type="protein sequence ID" value="SUG45007.1"/>
    <property type="molecule type" value="Genomic_DNA"/>
</dbReference>
<accession>A0A379T2X1</accession>
<name>A0A379T2X1_SALER</name>
<evidence type="ECO:0000313" key="5">
    <source>
        <dbReference type="Proteomes" id="UP000254741"/>
    </source>
</evidence>
<reference evidence="4 5" key="1">
    <citation type="submission" date="2018-06" db="EMBL/GenBank/DDBJ databases">
        <authorList>
            <consortium name="Pathogen Informatics"/>
            <person name="Doyle S."/>
        </authorList>
    </citation>
    <scope>NUCLEOTIDE SEQUENCE [LARGE SCALE GENOMIC DNA]</scope>
    <source>
        <strain evidence="2 4">NCTC7295</strain>
        <strain evidence="3 5">NCTC8297</strain>
    </source>
</reference>
<evidence type="ECO:0000313" key="2">
    <source>
        <dbReference type="EMBL" id="SUG12508.1"/>
    </source>
</evidence>
<feature type="transmembrane region" description="Helical" evidence="1">
    <location>
        <begin position="24"/>
        <end position="41"/>
    </location>
</feature>
<evidence type="ECO:0000256" key="1">
    <source>
        <dbReference type="SAM" id="Phobius"/>
    </source>
</evidence>
<evidence type="ECO:0000313" key="4">
    <source>
        <dbReference type="Proteomes" id="UP000254124"/>
    </source>
</evidence>
<protein>
    <submittedName>
        <fullName evidence="3">Uncharacterized protein</fullName>
    </submittedName>
</protein>
<proteinExistence type="predicted"/>
<sequence length="65" mass="7324">MMGNVSDAPLSRLTMSFVSFQPDSYLSIIAHGIYAAGWYIISNIEDNCYKNHISINSNIITLLWL</sequence>
<evidence type="ECO:0000313" key="3">
    <source>
        <dbReference type="EMBL" id="SUG45007.1"/>
    </source>
</evidence>
<dbReference type="EMBL" id="UGWZ01000001">
    <property type="protein sequence ID" value="SUG12508.1"/>
    <property type="molecule type" value="Genomic_DNA"/>
</dbReference>
<dbReference type="Proteomes" id="UP000254741">
    <property type="component" value="Unassembled WGS sequence"/>
</dbReference>
<keyword evidence="1" id="KW-0472">Membrane</keyword>
<keyword evidence="1" id="KW-0812">Transmembrane</keyword>
<keyword evidence="1" id="KW-1133">Transmembrane helix</keyword>
<dbReference type="AlphaFoldDB" id="A0A379T2X1"/>
<organism evidence="3 5">
    <name type="scientific">Salmonella enterica subsp. arizonae</name>
    <dbReference type="NCBI Taxonomy" id="59203"/>
    <lineage>
        <taxon>Bacteria</taxon>
        <taxon>Pseudomonadati</taxon>
        <taxon>Pseudomonadota</taxon>
        <taxon>Gammaproteobacteria</taxon>
        <taxon>Enterobacterales</taxon>
        <taxon>Enterobacteriaceae</taxon>
        <taxon>Salmonella</taxon>
    </lineage>
</organism>
<gene>
    <name evidence="2" type="ORF">NCTC7295_00040</name>
    <name evidence="3" type="ORF">NCTC8297_00165</name>
</gene>
<dbReference type="Proteomes" id="UP000254124">
    <property type="component" value="Unassembled WGS sequence"/>
</dbReference>